<proteinExistence type="inferred from homology"/>
<organism evidence="7 8">
    <name type="scientific">Cladophialophora carrionii</name>
    <dbReference type="NCBI Taxonomy" id="86049"/>
    <lineage>
        <taxon>Eukaryota</taxon>
        <taxon>Fungi</taxon>
        <taxon>Dikarya</taxon>
        <taxon>Ascomycota</taxon>
        <taxon>Pezizomycotina</taxon>
        <taxon>Eurotiomycetes</taxon>
        <taxon>Chaetothyriomycetidae</taxon>
        <taxon>Chaetothyriales</taxon>
        <taxon>Herpotrichiellaceae</taxon>
        <taxon>Cladophialophora</taxon>
    </lineage>
</organism>
<dbReference type="CDD" id="cd11060">
    <property type="entry name" value="CYP57A1-like"/>
    <property type="match status" value="1"/>
</dbReference>
<keyword evidence="7" id="KW-0808">Transferase</keyword>
<evidence type="ECO:0000256" key="2">
    <source>
        <dbReference type="ARBA" id="ARBA00010617"/>
    </source>
</evidence>
<reference evidence="8" key="1">
    <citation type="submission" date="2015-07" db="EMBL/GenBank/DDBJ databases">
        <authorList>
            <person name="Teixeira M.M."/>
            <person name="Souza R.C."/>
            <person name="Almeida L.G."/>
            <person name="Vicente V.A."/>
            <person name="de Hoog S."/>
            <person name="Bocca A.L."/>
            <person name="de Almeida S.R."/>
            <person name="Vasconcelos A.T."/>
            <person name="Felipe M.S."/>
        </authorList>
    </citation>
    <scope>NUCLEOTIDE SEQUENCE [LARGE SCALE GENOMIC DNA]</scope>
    <source>
        <strain evidence="8">KSF</strain>
    </source>
</reference>
<accession>A0A1C1CRV1</accession>
<dbReference type="AlphaFoldDB" id="A0A1C1CRV1"/>
<keyword evidence="6" id="KW-1133">Transmembrane helix</keyword>
<keyword evidence="8" id="KW-1185">Reference proteome</keyword>
<dbReference type="VEuPathDB" id="FungiDB:G647_06849"/>
<feature type="transmembrane region" description="Helical" evidence="6">
    <location>
        <begin position="40"/>
        <end position="59"/>
    </location>
</feature>
<dbReference type="GO" id="GO:0004497">
    <property type="term" value="F:monooxygenase activity"/>
    <property type="evidence" value="ECO:0007669"/>
    <property type="project" value="InterPro"/>
</dbReference>
<dbReference type="eggNOG" id="KOG0156">
    <property type="taxonomic scope" value="Eukaryota"/>
</dbReference>
<sequence>MWTSCAFTTKWGSRGVVLSQDLGLLSKQNSMALLEQVASIAQRYVAVILLALVIVRLLFNKYGSGLNSIAGPFLAGFTNVWRVFNTSFSNPAEDLVHLHRKFNSHFVRLGPGVVSVSDPALIPTIYGINTKFRKTEFYSIIDLWHNGKFTHSLFESRDEDYHARIRRPIAGAYSMKTVMEFEPAVDSTVELLMSKLDQFAASKVSFPLEKWLQYYTFDVLGEILFSRKLGFLESGTDVESVMSGIRFFTKYWQAVGQIPFLDRFLLHNPLMKRYGPDVPMLRFAANRLRERASWKASGHATKRDFLERCIEAQARYPDVVSDRMVVLYNFNNIGGGSDTTAITLTSLMYHLLKNPTSLKKVLEEVDRADKEGCLSKTVTWQEASKLPYFQACIKEALRIHPPIGLILERYVPKGGISMGGHYFPEGTIVGINPWLTASVHLPQKITTPLTDCHATVETKKSTDQTPTGSGQSGGSTLRTTNLPLWRGRILRYAVPAAIPWVPPQA</sequence>
<dbReference type="Pfam" id="PF00067">
    <property type="entry name" value="p450"/>
    <property type="match status" value="1"/>
</dbReference>
<evidence type="ECO:0000256" key="5">
    <source>
        <dbReference type="SAM" id="MobiDB-lite"/>
    </source>
</evidence>
<dbReference type="SUPFAM" id="SSF48264">
    <property type="entry name" value="Cytochrome P450"/>
    <property type="match status" value="1"/>
</dbReference>
<evidence type="ECO:0000256" key="1">
    <source>
        <dbReference type="ARBA" id="ARBA00001971"/>
    </source>
</evidence>
<evidence type="ECO:0000313" key="7">
    <source>
        <dbReference type="EMBL" id="OCT51230.1"/>
    </source>
</evidence>
<evidence type="ECO:0000256" key="4">
    <source>
        <dbReference type="ARBA" id="ARBA00023004"/>
    </source>
</evidence>
<dbReference type="VEuPathDB" id="FungiDB:CLCR_08227"/>
<dbReference type="EMBL" id="LGRB01000009">
    <property type="protein sequence ID" value="OCT51230.1"/>
    <property type="molecule type" value="Genomic_DNA"/>
</dbReference>
<name>A0A1C1CRV1_9EURO</name>
<dbReference type="GO" id="GO:0020037">
    <property type="term" value="F:heme binding"/>
    <property type="evidence" value="ECO:0007669"/>
    <property type="project" value="InterPro"/>
</dbReference>
<dbReference type="OrthoDB" id="3934656at2759"/>
<comment type="similarity">
    <text evidence="2">Belongs to the cytochrome P450 family.</text>
</comment>
<dbReference type="InterPro" id="IPR050121">
    <property type="entry name" value="Cytochrome_P450_monoxygenase"/>
</dbReference>
<evidence type="ECO:0000313" key="8">
    <source>
        <dbReference type="Proteomes" id="UP000094526"/>
    </source>
</evidence>
<gene>
    <name evidence="7" type="primary">PDAT9</name>
    <name evidence="7" type="ORF">CLCR_08227</name>
</gene>
<dbReference type="Proteomes" id="UP000094526">
    <property type="component" value="Unassembled WGS sequence"/>
</dbReference>
<keyword evidence="7" id="KW-0489">Methyltransferase</keyword>
<dbReference type="GO" id="GO:0008168">
    <property type="term" value="F:methyltransferase activity"/>
    <property type="evidence" value="ECO:0007669"/>
    <property type="project" value="UniProtKB-KW"/>
</dbReference>
<dbReference type="GO" id="GO:0016705">
    <property type="term" value="F:oxidoreductase activity, acting on paired donors, with incorporation or reduction of molecular oxygen"/>
    <property type="evidence" value="ECO:0007669"/>
    <property type="project" value="InterPro"/>
</dbReference>
<keyword evidence="3" id="KW-0479">Metal-binding</keyword>
<keyword evidence="4" id="KW-0408">Iron</keyword>
<dbReference type="InterPro" id="IPR001128">
    <property type="entry name" value="Cyt_P450"/>
</dbReference>
<feature type="region of interest" description="Disordered" evidence="5">
    <location>
        <begin position="457"/>
        <end position="479"/>
    </location>
</feature>
<dbReference type="PANTHER" id="PTHR24305:SF232">
    <property type="entry name" value="P450, PUTATIVE (EUROFUNG)-RELATED"/>
    <property type="match status" value="1"/>
</dbReference>
<evidence type="ECO:0000256" key="6">
    <source>
        <dbReference type="SAM" id="Phobius"/>
    </source>
</evidence>
<protein>
    <submittedName>
        <fullName evidence="7">Pisatin demethylase</fullName>
    </submittedName>
</protein>
<dbReference type="GO" id="GO:0005506">
    <property type="term" value="F:iron ion binding"/>
    <property type="evidence" value="ECO:0007669"/>
    <property type="project" value="InterPro"/>
</dbReference>
<dbReference type="InterPro" id="IPR036396">
    <property type="entry name" value="Cyt_P450_sf"/>
</dbReference>
<comment type="cofactor">
    <cofactor evidence="1">
        <name>heme</name>
        <dbReference type="ChEBI" id="CHEBI:30413"/>
    </cofactor>
</comment>
<dbReference type="STRING" id="86049.A0A1C1CRV1"/>
<keyword evidence="6" id="KW-0472">Membrane</keyword>
<comment type="caution">
    <text evidence="7">The sequence shown here is derived from an EMBL/GenBank/DDBJ whole genome shotgun (WGS) entry which is preliminary data.</text>
</comment>
<dbReference type="Gene3D" id="1.10.630.10">
    <property type="entry name" value="Cytochrome P450"/>
    <property type="match status" value="1"/>
</dbReference>
<keyword evidence="6" id="KW-0812">Transmembrane</keyword>
<evidence type="ECO:0000256" key="3">
    <source>
        <dbReference type="ARBA" id="ARBA00022723"/>
    </source>
</evidence>
<dbReference type="GO" id="GO:0032259">
    <property type="term" value="P:methylation"/>
    <property type="evidence" value="ECO:0007669"/>
    <property type="project" value="UniProtKB-KW"/>
</dbReference>
<dbReference type="PANTHER" id="PTHR24305">
    <property type="entry name" value="CYTOCHROME P450"/>
    <property type="match status" value="1"/>
</dbReference>